<organism evidence="1 2">
    <name type="scientific">Zancudomyces culisetae</name>
    <name type="common">Gut fungus</name>
    <name type="synonym">Smittium culisetae</name>
    <dbReference type="NCBI Taxonomy" id="1213189"/>
    <lineage>
        <taxon>Eukaryota</taxon>
        <taxon>Fungi</taxon>
        <taxon>Fungi incertae sedis</taxon>
        <taxon>Zoopagomycota</taxon>
        <taxon>Kickxellomycotina</taxon>
        <taxon>Harpellomycetes</taxon>
        <taxon>Harpellales</taxon>
        <taxon>Legeriomycetaceae</taxon>
        <taxon>Zancudomyces</taxon>
    </lineage>
</organism>
<dbReference type="EMBL" id="LSSK01000946">
    <property type="protein sequence ID" value="OMH81240.1"/>
    <property type="molecule type" value="Genomic_DNA"/>
</dbReference>
<dbReference type="Proteomes" id="UP000188320">
    <property type="component" value="Unassembled WGS sequence"/>
</dbReference>
<reference evidence="2" key="1">
    <citation type="submission" date="2017-01" db="EMBL/GenBank/DDBJ databases">
        <authorList>
            <person name="Wang Y."/>
            <person name="White M."/>
            <person name="Kvist S."/>
            <person name="Moncalvo J.-M."/>
        </authorList>
    </citation>
    <scope>NUCLEOTIDE SEQUENCE [LARGE SCALE GENOMIC DNA]</scope>
    <source>
        <strain evidence="2">COL-18-3</strain>
    </source>
</reference>
<protein>
    <submittedName>
        <fullName evidence="1">Uncharacterized protein</fullName>
    </submittedName>
</protein>
<gene>
    <name evidence="1" type="ORF">AX774_g5308</name>
</gene>
<name>A0A1R1PJU0_ZANCU</name>
<sequence length="68" mass="8002">MNDNGFVWNDCPYITFWNHNKKESQKLKVGIETKVLLDGIVMKKSRFDPVFFQDDKINITVKLILTVK</sequence>
<evidence type="ECO:0000313" key="1">
    <source>
        <dbReference type="EMBL" id="OMH81240.1"/>
    </source>
</evidence>
<comment type="caution">
    <text evidence="1">The sequence shown here is derived from an EMBL/GenBank/DDBJ whole genome shotgun (WGS) entry which is preliminary data.</text>
</comment>
<accession>A0A1R1PJU0</accession>
<evidence type="ECO:0000313" key="2">
    <source>
        <dbReference type="Proteomes" id="UP000188320"/>
    </source>
</evidence>
<dbReference type="AlphaFoldDB" id="A0A1R1PJU0"/>
<proteinExistence type="predicted"/>
<keyword evidence="2" id="KW-1185">Reference proteome</keyword>